<proteinExistence type="predicted"/>
<accession>A0ABR4A290</accession>
<keyword evidence="3" id="KW-1185">Reference proteome</keyword>
<sequence>MMCRKGPLLAIAALCCHTNPIVLALVKSSVPQVPYLTSVSQSPNLTVLPPFASPQQSAKVTFVPDPYIFNGPMGIYRFSRYTGSLLTFEWAATFFYMCLGDIFNAIATQNHQPFDPYPNGVYECEKTIPTFHDREIVFCQLVLHKVDAPIWDMTFYDIVQDLQAIWFAALHFRSEMFGLPSMNVEVHRYVEGLRGTFLAETGAMLFMMRYFANNVSVT</sequence>
<gene>
    <name evidence="2" type="ORF">N7G274_008816</name>
</gene>
<dbReference type="Proteomes" id="UP001590950">
    <property type="component" value="Unassembled WGS sequence"/>
</dbReference>
<evidence type="ECO:0008006" key="4">
    <source>
        <dbReference type="Google" id="ProtNLM"/>
    </source>
</evidence>
<dbReference type="EMBL" id="JBEFKJ010000032">
    <property type="protein sequence ID" value="KAL2038477.1"/>
    <property type="molecule type" value="Genomic_DNA"/>
</dbReference>
<evidence type="ECO:0000313" key="2">
    <source>
        <dbReference type="EMBL" id="KAL2038477.1"/>
    </source>
</evidence>
<evidence type="ECO:0000256" key="1">
    <source>
        <dbReference type="SAM" id="SignalP"/>
    </source>
</evidence>
<protein>
    <recommendedName>
        <fullName evidence="4">CUB domain-containing protein</fullName>
    </recommendedName>
</protein>
<keyword evidence="1" id="KW-0732">Signal</keyword>
<comment type="caution">
    <text evidence="2">The sequence shown here is derived from an EMBL/GenBank/DDBJ whole genome shotgun (WGS) entry which is preliminary data.</text>
</comment>
<reference evidence="2 3" key="1">
    <citation type="submission" date="2024-09" db="EMBL/GenBank/DDBJ databases">
        <title>Rethinking Asexuality: The Enigmatic Case of Functional Sexual Genes in Lepraria (Stereocaulaceae).</title>
        <authorList>
            <person name="Doellman M."/>
            <person name="Sun Y."/>
            <person name="Barcenas-Pena A."/>
            <person name="Lumbsch H.T."/>
            <person name="Grewe F."/>
        </authorList>
    </citation>
    <scope>NUCLEOTIDE SEQUENCE [LARGE SCALE GENOMIC DNA]</scope>
    <source>
        <strain evidence="2 3">Mercado 3170</strain>
    </source>
</reference>
<evidence type="ECO:0000313" key="3">
    <source>
        <dbReference type="Proteomes" id="UP001590950"/>
    </source>
</evidence>
<feature type="chain" id="PRO_5045988462" description="CUB domain-containing protein" evidence="1">
    <location>
        <begin position="25"/>
        <end position="218"/>
    </location>
</feature>
<organism evidence="2 3">
    <name type="scientific">Stereocaulon virgatum</name>
    <dbReference type="NCBI Taxonomy" id="373712"/>
    <lineage>
        <taxon>Eukaryota</taxon>
        <taxon>Fungi</taxon>
        <taxon>Dikarya</taxon>
        <taxon>Ascomycota</taxon>
        <taxon>Pezizomycotina</taxon>
        <taxon>Lecanoromycetes</taxon>
        <taxon>OSLEUM clade</taxon>
        <taxon>Lecanoromycetidae</taxon>
        <taxon>Lecanorales</taxon>
        <taxon>Lecanorineae</taxon>
        <taxon>Stereocaulaceae</taxon>
        <taxon>Stereocaulon</taxon>
    </lineage>
</organism>
<feature type="signal peptide" evidence="1">
    <location>
        <begin position="1"/>
        <end position="24"/>
    </location>
</feature>
<name>A0ABR4A290_9LECA</name>